<dbReference type="AlphaFoldDB" id="A0A165LIX4"/>
<gene>
    <name evidence="1" type="ORF">EXIGLDRAFT_729425</name>
</gene>
<dbReference type="InParanoid" id="A0A165LIX4"/>
<reference evidence="1 2" key="1">
    <citation type="journal article" date="2016" name="Mol. Biol. Evol.">
        <title>Comparative Genomics of Early-Diverging Mushroom-Forming Fungi Provides Insights into the Origins of Lignocellulose Decay Capabilities.</title>
        <authorList>
            <person name="Nagy L.G."/>
            <person name="Riley R."/>
            <person name="Tritt A."/>
            <person name="Adam C."/>
            <person name="Daum C."/>
            <person name="Floudas D."/>
            <person name="Sun H."/>
            <person name="Yadav J.S."/>
            <person name="Pangilinan J."/>
            <person name="Larsson K.H."/>
            <person name="Matsuura K."/>
            <person name="Barry K."/>
            <person name="Labutti K."/>
            <person name="Kuo R."/>
            <person name="Ohm R.A."/>
            <person name="Bhattacharya S.S."/>
            <person name="Shirouzu T."/>
            <person name="Yoshinaga Y."/>
            <person name="Martin F.M."/>
            <person name="Grigoriev I.V."/>
            <person name="Hibbett D.S."/>
        </authorList>
    </citation>
    <scope>NUCLEOTIDE SEQUENCE [LARGE SCALE GENOMIC DNA]</scope>
    <source>
        <strain evidence="1 2">HHB12029</strain>
    </source>
</reference>
<protein>
    <submittedName>
        <fullName evidence="1">Uncharacterized protein</fullName>
    </submittedName>
</protein>
<accession>A0A165LIX4</accession>
<name>A0A165LIX4_EXIGL</name>
<evidence type="ECO:0000313" key="2">
    <source>
        <dbReference type="Proteomes" id="UP000077266"/>
    </source>
</evidence>
<sequence length="73" mass="8344">MPLDVLTSLYDTLARRRDGSLPWRPCEVRILAGARALAPLLSRWSVHPVTLRDQCSFPICARIRTRVSIIWPC</sequence>
<dbReference type="EMBL" id="KV425924">
    <property type="protein sequence ID" value="KZV97906.1"/>
    <property type="molecule type" value="Genomic_DNA"/>
</dbReference>
<keyword evidence="2" id="KW-1185">Reference proteome</keyword>
<dbReference type="Proteomes" id="UP000077266">
    <property type="component" value="Unassembled WGS sequence"/>
</dbReference>
<proteinExistence type="predicted"/>
<evidence type="ECO:0000313" key="1">
    <source>
        <dbReference type="EMBL" id="KZV97906.1"/>
    </source>
</evidence>
<organism evidence="1 2">
    <name type="scientific">Exidia glandulosa HHB12029</name>
    <dbReference type="NCBI Taxonomy" id="1314781"/>
    <lineage>
        <taxon>Eukaryota</taxon>
        <taxon>Fungi</taxon>
        <taxon>Dikarya</taxon>
        <taxon>Basidiomycota</taxon>
        <taxon>Agaricomycotina</taxon>
        <taxon>Agaricomycetes</taxon>
        <taxon>Auriculariales</taxon>
        <taxon>Exidiaceae</taxon>
        <taxon>Exidia</taxon>
    </lineage>
</organism>